<keyword evidence="2" id="KW-1185">Reference proteome</keyword>
<comment type="caution">
    <text evidence="1">The sequence shown here is derived from an EMBL/GenBank/DDBJ whole genome shotgun (WGS) entry which is preliminary data.</text>
</comment>
<evidence type="ECO:0000313" key="2">
    <source>
        <dbReference type="Proteomes" id="UP001066276"/>
    </source>
</evidence>
<evidence type="ECO:0000313" key="1">
    <source>
        <dbReference type="EMBL" id="KAJ1107538.1"/>
    </source>
</evidence>
<organism evidence="1 2">
    <name type="scientific">Pleurodeles waltl</name>
    <name type="common">Iberian ribbed newt</name>
    <dbReference type="NCBI Taxonomy" id="8319"/>
    <lineage>
        <taxon>Eukaryota</taxon>
        <taxon>Metazoa</taxon>
        <taxon>Chordata</taxon>
        <taxon>Craniata</taxon>
        <taxon>Vertebrata</taxon>
        <taxon>Euteleostomi</taxon>
        <taxon>Amphibia</taxon>
        <taxon>Batrachia</taxon>
        <taxon>Caudata</taxon>
        <taxon>Salamandroidea</taxon>
        <taxon>Salamandridae</taxon>
        <taxon>Pleurodelinae</taxon>
        <taxon>Pleurodeles</taxon>
    </lineage>
</organism>
<sequence>MNRQSTDGDECATLYDKWPFFGYTEDYSRQRRDVTVTGGHGSSRKRTCFATYVSRGSGLGYDHARPFRCPTDSGELRLALAEVRTAATAVTPLRCDQGNSATLWNGAIVQPLGTVFLPPIRLTGLILQEICESGAAIDHRIDSIASDLGILRDDHKKLADKVRTAEGTLSELVPSTPGIRTAWQTSSFESSSYMTTQKILKAEHVEITYMWWAFQKAKK</sequence>
<dbReference type="Proteomes" id="UP001066276">
    <property type="component" value="Chromosome 9"/>
</dbReference>
<dbReference type="EMBL" id="JANPWB010000013">
    <property type="protein sequence ID" value="KAJ1107538.1"/>
    <property type="molecule type" value="Genomic_DNA"/>
</dbReference>
<proteinExistence type="predicted"/>
<gene>
    <name evidence="1" type="ORF">NDU88_004928</name>
</gene>
<protein>
    <submittedName>
        <fullName evidence="1">Uncharacterized protein</fullName>
    </submittedName>
</protein>
<accession>A0AAV7MZT3</accession>
<name>A0AAV7MZT3_PLEWA</name>
<reference evidence="1" key="1">
    <citation type="journal article" date="2022" name="bioRxiv">
        <title>Sequencing and chromosome-scale assembly of the giantPleurodeles waltlgenome.</title>
        <authorList>
            <person name="Brown T."/>
            <person name="Elewa A."/>
            <person name="Iarovenko S."/>
            <person name="Subramanian E."/>
            <person name="Araus A.J."/>
            <person name="Petzold A."/>
            <person name="Susuki M."/>
            <person name="Suzuki K.-i.T."/>
            <person name="Hayashi T."/>
            <person name="Toyoda A."/>
            <person name="Oliveira C."/>
            <person name="Osipova E."/>
            <person name="Leigh N.D."/>
            <person name="Simon A."/>
            <person name="Yun M.H."/>
        </authorList>
    </citation>
    <scope>NUCLEOTIDE SEQUENCE</scope>
    <source>
        <strain evidence="1">20211129_DDA</strain>
        <tissue evidence="1">Liver</tissue>
    </source>
</reference>
<dbReference type="AlphaFoldDB" id="A0AAV7MZT3"/>